<evidence type="ECO:0008006" key="4">
    <source>
        <dbReference type="Google" id="ProtNLM"/>
    </source>
</evidence>
<organism evidence="2 3">
    <name type="scientific">Microbacterium terrae</name>
    <dbReference type="NCBI Taxonomy" id="69369"/>
    <lineage>
        <taxon>Bacteria</taxon>
        <taxon>Bacillati</taxon>
        <taxon>Actinomycetota</taxon>
        <taxon>Actinomycetes</taxon>
        <taxon>Micrococcales</taxon>
        <taxon>Microbacteriaceae</taxon>
        <taxon>Microbacterium</taxon>
    </lineage>
</organism>
<name>A0A0M2HI82_9MICO</name>
<accession>A0A0M2HI82</accession>
<proteinExistence type="predicted"/>
<dbReference type="AlphaFoldDB" id="A0A0M2HI82"/>
<dbReference type="STRING" id="92835.RS81_00587"/>
<feature type="region of interest" description="Disordered" evidence="1">
    <location>
        <begin position="68"/>
        <end position="104"/>
    </location>
</feature>
<feature type="compositionally biased region" description="Basic and acidic residues" evidence="1">
    <location>
        <begin position="92"/>
        <end position="104"/>
    </location>
</feature>
<dbReference type="Proteomes" id="UP000033956">
    <property type="component" value="Unassembled WGS sequence"/>
</dbReference>
<dbReference type="RefSeq" id="WP_211088153.1">
    <property type="nucleotide sequence ID" value="NZ_BAAAUP010000003.1"/>
</dbReference>
<dbReference type="EMBL" id="JYIZ01000033">
    <property type="protein sequence ID" value="KJL44014.1"/>
    <property type="molecule type" value="Genomic_DNA"/>
</dbReference>
<comment type="caution">
    <text evidence="2">The sequence shown here is derived from an EMBL/GenBank/DDBJ whole genome shotgun (WGS) entry which is preliminary data.</text>
</comment>
<dbReference type="SUPFAM" id="SSF54862">
    <property type="entry name" value="4Fe-4S ferredoxins"/>
    <property type="match status" value="1"/>
</dbReference>
<sequence>MSSEPIRIKLDRTVCDGFGTCALHAPEVFSLDDWGYPSLRGSNEVAPERVSGVRRAILDCPAHAIAELDGPATIPTGGEPGTARSARPDALWPREKRPPAPDKQ</sequence>
<reference evidence="2 3" key="1">
    <citation type="submission" date="2015-02" db="EMBL/GenBank/DDBJ databases">
        <title>Draft genome sequences of ten Microbacterium spp. with emphasis on heavy metal contaminated environments.</title>
        <authorList>
            <person name="Corretto E."/>
        </authorList>
    </citation>
    <scope>NUCLEOTIDE SEQUENCE [LARGE SCALE GENOMIC DNA]</scope>
    <source>
        <strain evidence="2 3">DSM 12510</strain>
    </source>
</reference>
<protein>
    <recommendedName>
        <fullName evidence="4">Ferredoxin</fullName>
    </recommendedName>
</protein>
<dbReference type="Gene3D" id="3.30.70.20">
    <property type="match status" value="1"/>
</dbReference>
<evidence type="ECO:0000313" key="2">
    <source>
        <dbReference type="EMBL" id="KJL44014.1"/>
    </source>
</evidence>
<evidence type="ECO:0000256" key="1">
    <source>
        <dbReference type="SAM" id="MobiDB-lite"/>
    </source>
</evidence>
<keyword evidence="3" id="KW-1185">Reference proteome</keyword>
<evidence type="ECO:0000313" key="3">
    <source>
        <dbReference type="Proteomes" id="UP000033956"/>
    </source>
</evidence>
<dbReference type="PATRIC" id="fig|92835.4.peg.603"/>
<dbReference type="Pfam" id="PF13459">
    <property type="entry name" value="Fer4_15"/>
    <property type="match status" value="1"/>
</dbReference>
<gene>
    <name evidence="2" type="ORF">RS81_00587</name>
</gene>